<dbReference type="RefSeq" id="WP_146570370.1">
    <property type="nucleotide sequence ID" value="NZ_CP042306.1"/>
</dbReference>
<name>A0A5B8LH38_9SPHN</name>
<organism evidence="2 3">
    <name type="scientific">Sphingomonas panacisoli</name>
    <dbReference type="NCBI Taxonomy" id="1813879"/>
    <lineage>
        <taxon>Bacteria</taxon>
        <taxon>Pseudomonadati</taxon>
        <taxon>Pseudomonadota</taxon>
        <taxon>Alphaproteobacteria</taxon>
        <taxon>Sphingomonadales</taxon>
        <taxon>Sphingomonadaceae</taxon>
        <taxon>Sphingomonas</taxon>
    </lineage>
</organism>
<dbReference type="Proteomes" id="UP000315673">
    <property type="component" value="Chromosome"/>
</dbReference>
<proteinExistence type="predicted"/>
<evidence type="ECO:0000256" key="1">
    <source>
        <dbReference type="SAM" id="SignalP"/>
    </source>
</evidence>
<gene>
    <name evidence="2" type="ORF">FPZ24_06605</name>
</gene>
<evidence type="ECO:0000313" key="3">
    <source>
        <dbReference type="Proteomes" id="UP000315673"/>
    </source>
</evidence>
<feature type="signal peptide" evidence="1">
    <location>
        <begin position="1"/>
        <end position="16"/>
    </location>
</feature>
<sequence>MGLTIGLFLAASSAFAELPVQPASTAWPGTEIALGSAQQIDAAAALFPNSSNLQRRRLGAAMEGGDKAGALDAARRLAAMGASLSQGSRTRVGAFIGADAMAALSPRFDANIAPTGASTLFTTVPESHRLIEGLMWDSRAKRLYAATVVDRQLLALTPPNGATVAAAGDFGSLFGGAYDPVRGKLWIASASIEQTPRNVATFTGLLAVDVRGSAKPATILAPAGSNATLGDIAVAADGTVYASDGLKGGIYRCRPGCAQLETFIAPGRFFSSQGMVLSRDQKWLYVADYRYGLAAVERSTGRITRILGDETMMLDGIDALVGYNGDLIAIQNGVGPVRILRLHLSKTGDRVERLDVLERGNPAWGEPSLCVVVGNRLLYVADPQWDRYGDGGVAAADKPARPTPIRALRLR</sequence>
<keyword evidence="1" id="KW-0732">Signal</keyword>
<accession>A0A5B8LH38</accession>
<feature type="chain" id="PRO_5022853314" description="SMP-30/Gluconolactonase/LRE-like region domain-containing protein" evidence="1">
    <location>
        <begin position="17"/>
        <end position="411"/>
    </location>
</feature>
<dbReference type="OrthoDB" id="8584394at2"/>
<evidence type="ECO:0000313" key="2">
    <source>
        <dbReference type="EMBL" id="QDZ07189.1"/>
    </source>
</evidence>
<dbReference type="SUPFAM" id="SSF63829">
    <property type="entry name" value="Calcium-dependent phosphotriesterase"/>
    <property type="match status" value="1"/>
</dbReference>
<reference evidence="2 3" key="1">
    <citation type="submission" date="2019-07" db="EMBL/GenBank/DDBJ databases">
        <title>Full genome sequence of Sphingomonas sp. 4R-6-7(HKS19).</title>
        <authorList>
            <person name="Im W.-T."/>
        </authorList>
    </citation>
    <scope>NUCLEOTIDE SEQUENCE [LARGE SCALE GENOMIC DNA]</scope>
    <source>
        <strain evidence="2 3">HKS19</strain>
    </source>
</reference>
<evidence type="ECO:0008006" key="4">
    <source>
        <dbReference type="Google" id="ProtNLM"/>
    </source>
</evidence>
<dbReference type="Gene3D" id="2.120.10.30">
    <property type="entry name" value="TolB, C-terminal domain"/>
    <property type="match status" value="1"/>
</dbReference>
<dbReference type="KEGG" id="spai:FPZ24_06605"/>
<dbReference type="InterPro" id="IPR011042">
    <property type="entry name" value="6-blade_b-propeller_TolB-like"/>
</dbReference>
<dbReference type="AlphaFoldDB" id="A0A5B8LH38"/>
<protein>
    <recommendedName>
        <fullName evidence="4">SMP-30/Gluconolactonase/LRE-like region domain-containing protein</fullName>
    </recommendedName>
</protein>
<keyword evidence="3" id="KW-1185">Reference proteome</keyword>
<dbReference type="EMBL" id="CP042306">
    <property type="protein sequence ID" value="QDZ07189.1"/>
    <property type="molecule type" value="Genomic_DNA"/>
</dbReference>